<keyword evidence="9" id="KW-1185">Reference proteome</keyword>
<evidence type="ECO:0000256" key="2">
    <source>
        <dbReference type="ARBA" id="ARBA00022475"/>
    </source>
</evidence>
<evidence type="ECO:0000259" key="7">
    <source>
        <dbReference type="Pfam" id="PF02706"/>
    </source>
</evidence>
<reference evidence="8 9" key="1">
    <citation type="journal article" date="2019" name="bioRxiv">
        <title>Bacteria contribute to plant secondary compound degradation in a generalist herbivore system.</title>
        <authorList>
            <person name="Francoeur C.B."/>
            <person name="Khadempour L."/>
            <person name="Moreira-Soto R.D."/>
            <person name="Gotting K."/>
            <person name="Book A.J."/>
            <person name="Pinto-Tomas A.A."/>
            <person name="Keefover-Ring K."/>
            <person name="Currie C.R."/>
        </authorList>
    </citation>
    <scope>NUCLEOTIDE SEQUENCE [LARGE SCALE GENOMIC DNA]</scope>
    <source>
        <strain evidence="8">Acro-835</strain>
    </source>
</reference>
<gene>
    <name evidence="6 8" type="primary">wzzE</name>
    <name evidence="8" type="ORF">F3J40_23590</name>
</gene>
<sequence>MTSVDVENELDIRGLCCALWRGKLWIVALAVLFAFVAWSATLFMKQAWSTTATTDRPTVNMLGNYYGQQQFLNNLDARSNTLSLSTPAPTIMDEVYQEFITQLASWDTRRDFWLQTDYYKSRKSGNNHKDAALLNELISNIIYTPADAAHNTRDNIKLVAESATDANNLLRQYIAWSSERAARHLNDELNGAWQARSALLQSQVERQDRVAQAVFQRREHLLEQAVKIASQQGIRENRSGTAQLSDDDLFMLGEPALRAQLEALQASGPDYDISYDQNRAMLASLQAGSGLDKLFQTYRYLRTPEEPVTRDSPRTLFMAILWGVVGALIGSGVALARRARFVSTPRR</sequence>
<dbReference type="Pfam" id="PF02706">
    <property type="entry name" value="Wzz"/>
    <property type="match status" value="1"/>
</dbReference>
<organism evidence="8 9">
    <name type="scientific">Candidatus Pantoea multigeneris</name>
    <dbReference type="NCBI Taxonomy" id="2608357"/>
    <lineage>
        <taxon>Bacteria</taxon>
        <taxon>Pseudomonadati</taxon>
        <taxon>Pseudomonadota</taxon>
        <taxon>Gammaproteobacteria</taxon>
        <taxon>Enterobacterales</taxon>
        <taxon>Erwiniaceae</taxon>
        <taxon>Pantoea</taxon>
    </lineage>
</organism>
<accession>A0ABX0RIC7</accession>
<dbReference type="InterPro" id="IPR050445">
    <property type="entry name" value="Bact_polysacc_biosynth/exp"/>
</dbReference>
<dbReference type="RefSeq" id="WP_167018519.1">
    <property type="nucleotide sequence ID" value="NZ_VWXF01000016.1"/>
</dbReference>
<evidence type="ECO:0000256" key="3">
    <source>
        <dbReference type="ARBA" id="ARBA00022692"/>
    </source>
</evidence>
<evidence type="ECO:0000256" key="1">
    <source>
        <dbReference type="ARBA" id="ARBA00004651"/>
    </source>
</evidence>
<evidence type="ECO:0000313" key="8">
    <source>
        <dbReference type="EMBL" id="NIF24559.1"/>
    </source>
</evidence>
<dbReference type="Gene3D" id="3.30.1890.10">
    <property type="entry name" value="FepE-like"/>
    <property type="match status" value="1"/>
</dbReference>
<evidence type="ECO:0000256" key="6">
    <source>
        <dbReference type="HAMAP-Rule" id="MF_02025"/>
    </source>
</evidence>
<name>A0ABX0RIC7_9GAMM</name>
<feature type="transmembrane region" description="Helical" evidence="6">
    <location>
        <begin position="24"/>
        <end position="44"/>
    </location>
</feature>
<feature type="domain" description="Polysaccharide chain length determinant N-terminal" evidence="7">
    <location>
        <begin position="8"/>
        <end position="78"/>
    </location>
</feature>
<comment type="subcellular location">
    <subcellularLocation>
        <location evidence="6">Cell inner membrane</location>
        <topology evidence="6">Multi-pass membrane protein</topology>
    </subcellularLocation>
    <subcellularLocation>
        <location evidence="1">Cell membrane</location>
        <topology evidence="1">Multi-pass membrane protein</topology>
    </subcellularLocation>
</comment>
<dbReference type="InterPro" id="IPR032895">
    <property type="entry name" value="WzzE"/>
</dbReference>
<keyword evidence="6" id="KW-0997">Cell inner membrane</keyword>
<dbReference type="SUPFAM" id="SSF160355">
    <property type="entry name" value="Bacterial polysaccharide co-polymerase-like"/>
    <property type="match status" value="1"/>
</dbReference>
<keyword evidence="5 6" id="KW-0472">Membrane</keyword>
<comment type="pathway">
    <text evidence="6">Bacterial outer membrane biogenesis; enterobacterial common antigen biosynthesis.</text>
</comment>
<keyword evidence="4 6" id="KW-1133">Transmembrane helix</keyword>
<dbReference type="PANTHER" id="PTHR32309">
    <property type="entry name" value="TYROSINE-PROTEIN KINASE"/>
    <property type="match status" value="1"/>
</dbReference>
<evidence type="ECO:0000256" key="5">
    <source>
        <dbReference type="ARBA" id="ARBA00023136"/>
    </source>
</evidence>
<protein>
    <recommendedName>
        <fullName evidence="6">ECA polysaccharide chain length modulation protein</fullName>
    </recommendedName>
</protein>
<evidence type="ECO:0000313" key="9">
    <source>
        <dbReference type="Proteomes" id="UP001515683"/>
    </source>
</evidence>
<keyword evidence="2 6" id="KW-1003">Cell membrane</keyword>
<dbReference type="HAMAP" id="MF_02025">
    <property type="entry name" value="WzzE"/>
    <property type="match status" value="1"/>
</dbReference>
<evidence type="ECO:0000256" key="4">
    <source>
        <dbReference type="ARBA" id="ARBA00022989"/>
    </source>
</evidence>
<dbReference type="InterPro" id="IPR003856">
    <property type="entry name" value="LPS_length_determ_N"/>
</dbReference>
<dbReference type="PANTHER" id="PTHR32309:SF16">
    <property type="entry name" value="ECA POLYSACCHARIDE CHAIN LENGTH MODULATION PROTEIN"/>
    <property type="match status" value="1"/>
</dbReference>
<comment type="caution">
    <text evidence="8">The sequence shown here is derived from an EMBL/GenBank/DDBJ whole genome shotgun (WGS) entry which is preliminary data.</text>
</comment>
<proteinExistence type="inferred from homology"/>
<comment type="subunit">
    <text evidence="6">Probably part of a complex composed of WzxE, WzyE and WzzE.</text>
</comment>
<dbReference type="Proteomes" id="UP001515683">
    <property type="component" value="Unassembled WGS sequence"/>
</dbReference>
<dbReference type="NCBIfam" id="NF008645">
    <property type="entry name" value="PRK11638.1"/>
    <property type="match status" value="1"/>
</dbReference>
<dbReference type="EMBL" id="VWXF01000016">
    <property type="protein sequence ID" value="NIF24559.1"/>
    <property type="molecule type" value="Genomic_DNA"/>
</dbReference>
<comment type="function">
    <text evidence="6">Modulates the polysaccharide chain length of enterobacterial common antigen (ECA).</text>
</comment>
<comment type="similarity">
    <text evidence="6">Belongs to the WzzB/Cld/Rol family.</text>
</comment>
<keyword evidence="3 6" id="KW-0812">Transmembrane</keyword>
<feature type="transmembrane region" description="Helical" evidence="6">
    <location>
        <begin position="316"/>
        <end position="336"/>
    </location>
</feature>